<organism evidence="1 2">
    <name type="scientific">Helicobacter pylori Hp P-15</name>
    <dbReference type="NCBI Taxonomy" id="992080"/>
    <lineage>
        <taxon>Bacteria</taxon>
        <taxon>Pseudomonadati</taxon>
        <taxon>Campylobacterota</taxon>
        <taxon>Epsilonproteobacteria</taxon>
        <taxon>Campylobacterales</taxon>
        <taxon>Helicobacteraceae</taxon>
        <taxon>Helicobacter</taxon>
    </lineage>
</organism>
<proteinExistence type="predicted"/>
<sequence>MQYVMRVMPPIPLRVYKIKKMSLKSNLKSQNKFKNPIF</sequence>
<evidence type="ECO:0000313" key="2">
    <source>
        <dbReference type="Proteomes" id="UP000005838"/>
    </source>
</evidence>
<evidence type="ECO:0000313" key="1">
    <source>
        <dbReference type="EMBL" id="EJC08456.1"/>
    </source>
</evidence>
<dbReference type="AlphaFoldDB" id="J0QCC4"/>
<comment type="caution">
    <text evidence="1">The sequence shown here is derived from an EMBL/GenBank/DDBJ whole genome shotgun (WGS) entry which is preliminary data.</text>
</comment>
<gene>
    <name evidence="1" type="ORF">HPHPP15_0418</name>
</gene>
<protein>
    <submittedName>
        <fullName evidence="1">Uncharacterized protein</fullName>
    </submittedName>
</protein>
<name>J0QCC4_HELPX</name>
<reference evidence="1 2" key="1">
    <citation type="journal article" date="2013" name="Pathog. Dis.">
        <title>Genome sequences of 65 Helicobacter pylori strains isolated from asymptomatic individuals and patients with gastric cancer, peptic ulcer disease, or gastritis.</title>
        <authorList>
            <person name="Blanchard T.G."/>
            <person name="Czinn S.J."/>
            <person name="Correa P."/>
            <person name="Nakazawa T."/>
            <person name="Keelan M."/>
            <person name="Morningstar L."/>
            <person name="Santana-Cruz I."/>
            <person name="Maroo A."/>
            <person name="McCracken C."/>
            <person name="Shefchek K."/>
            <person name="Daugherty S."/>
            <person name="Song Y."/>
            <person name="Fraser C.M."/>
            <person name="Fricke W.F."/>
        </authorList>
    </citation>
    <scope>NUCLEOTIDE SEQUENCE [LARGE SCALE GENOMIC DNA]</scope>
    <source>
        <strain evidence="1 2">Hp P-15</strain>
    </source>
</reference>
<dbReference type="PATRIC" id="fig|992080.3.peg.409"/>
<dbReference type="Proteomes" id="UP000005838">
    <property type="component" value="Unassembled WGS sequence"/>
</dbReference>
<dbReference type="EMBL" id="AKPP01000002">
    <property type="protein sequence ID" value="EJC08456.1"/>
    <property type="molecule type" value="Genomic_DNA"/>
</dbReference>
<accession>J0QCC4</accession>